<sequence>MKTIQRSALVMHSASAMYGLVNDVTAYPQFLPWCVGAEVLGQGDDWMEARVDVSKGGVTQSFVTRNKLEVDRFIEMRLVEGPFTALSGVWHFKPLMENACKVVLDLTFDMDNAVLKSTVGKVLDQAANLMVDAFCKRADEVYG</sequence>
<dbReference type="PANTHER" id="PTHR12901:SF10">
    <property type="entry name" value="COENZYME Q-BINDING PROTEIN COQ10, MITOCHONDRIAL"/>
    <property type="match status" value="1"/>
</dbReference>
<dbReference type="SUPFAM" id="SSF55961">
    <property type="entry name" value="Bet v1-like"/>
    <property type="match status" value="1"/>
</dbReference>
<dbReference type="Gene3D" id="3.30.530.20">
    <property type="match status" value="1"/>
</dbReference>
<evidence type="ECO:0000313" key="5">
    <source>
        <dbReference type="Proteomes" id="UP001500604"/>
    </source>
</evidence>
<gene>
    <name evidence="4" type="ORF">GCM10023116_09720</name>
</gene>
<dbReference type="Pfam" id="PF03364">
    <property type="entry name" value="Polyketide_cyc"/>
    <property type="match status" value="1"/>
</dbReference>
<dbReference type="InterPro" id="IPR023393">
    <property type="entry name" value="START-like_dom_sf"/>
</dbReference>
<comment type="similarity">
    <text evidence="1">Belongs to the ribosome association toxin RatA family.</text>
</comment>
<keyword evidence="2" id="KW-1277">Toxin-antitoxin system</keyword>
<name>A0ABP8UYK6_9GAMM</name>
<evidence type="ECO:0000313" key="4">
    <source>
        <dbReference type="EMBL" id="GAA4648702.1"/>
    </source>
</evidence>
<evidence type="ECO:0000256" key="1">
    <source>
        <dbReference type="ARBA" id="ARBA00008918"/>
    </source>
</evidence>
<accession>A0ABP8UYK6</accession>
<dbReference type="EMBL" id="BAABFL010000089">
    <property type="protein sequence ID" value="GAA4648702.1"/>
    <property type="molecule type" value="Genomic_DNA"/>
</dbReference>
<dbReference type="InterPro" id="IPR044996">
    <property type="entry name" value="COQ10-like"/>
</dbReference>
<reference evidence="5" key="1">
    <citation type="journal article" date="2019" name="Int. J. Syst. Evol. Microbiol.">
        <title>The Global Catalogue of Microorganisms (GCM) 10K type strain sequencing project: providing services to taxonomists for standard genome sequencing and annotation.</title>
        <authorList>
            <consortium name="The Broad Institute Genomics Platform"/>
            <consortium name="The Broad Institute Genome Sequencing Center for Infectious Disease"/>
            <person name="Wu L."/>
            <person name="Ma J."/>
        </authorList>
    </citation>
    <scope>NUCLEOTIDE SEQUENCE [LARGE SCALE GENOMIC DNA]</scope>
    <source>
        <strain evidence="5">JCM 17805</strain>
    </source>
</reference>
<evidence type="ECO:0000256" key="2">
    <source>
        <dbReference type="ARBA" id="ARBA00022649"/>
    </source>
</evidence>
<comment type="caution">
    <text evidence="4">The sequence shown here is derived from an EMBL/GenBank/DDBJ whole genome shotgun (WGS) entry which is preliminary data.</text>
</comment>
<feature type="domain" description="Coenzyme Q-binding protein COQ10 START" evidence="3">
    <location>
        <begin position="12"/>
        <end position="135"/>
    </location>
</feature>
<dbReference type="InterPro" id="IPR005031">
    <property type="entry name" value="COQ10_START"/>
</dbReference>
<protein>
    <submittedName>
        <fullName evidence="4">Type II toxin-antitoxin system RatA family toxin</fullName>
    </submittedName>
</protein>
<proteinExistence type="inferred from homology"/>
<organism evidence="4 5">
    <name type="scientific">Kistimonas scapharcae</name>
    <dbReference type="NCBI Taxonomy" id="1036133"/>
    <lineage>
        <taxon>Bacteria</taxon>
        <taxon>Pseudomonadati</taxon>
        <taxon>Pseudomonadota</taxon>
        <taxon>Gammaproteobacteria</taxon>
        <taxon>Oceanospirillales</taxon>
        <taxon>Endozoicomonadaceae</taxon>
        <taxon>Kistimonas</taxon>
    </lineage>
</organism>
<dbReference type="CDD" id="cd07813">
    <property type="entry name" value="COQ10p_like"/>
    <property type="match status" value="1"/>
</dbReference>
<dbReference type="PANTHER" id="PTHR12901">
    <property type="entry name" value="SPERM PROTEIN HOMOLOG"/>
    <property type="match status" value="1"/>
</dbReference>
<dbReference type="RefSeq" id="WP_345194397.1">
    <property type="nucleotide sequence ID" value="NZ_BAABFL010000089.1"/>
</dbReference>
<keyword evidence="5" id="KW-1185">Reference proteome</keyword>
<evidence type="ECO:0000259" key="3">
    <source>
        <dbReference type="Pfam" id="PF03364"/>
    </source>
</evidence>
<dbReference type="Proteomes" id="UP001500604">
    <property type="component" value="Unassembled WGS sequence"/>
</dbReference>